<evidence type="ECO:0000256" key="2">
    <source>
        <dbReference type="SAM" id="Phobius"/>
    </source>
</evidence>
<evidence type="ECO:0000259" key="3">
    <source>
        <dbReference type="Pfam" id="PF13240"/>
    </source>
</evidence>
<protein>
    <submittedName>
        <fullName evidence="4">Zinc-ribbon domain-containing protein</fullName>
    </submittedName>
</protein>
<dbReference type="AlphaFoldDB" id="A0A9D5M1X2"/>
<organism evidence="4 5">
    <name type="scientific">Ructibacterium gallinarum</name>
    <dbReference type="NCBI Taxonomy" id="2779355"/>
    <lineage>
        <taxon>Bacteria</taxon>
        <taxon>Bacillati</taxon>
        <taxon>Bacillota</taxon>
        <taxon>Clostridia</taxon>
        <taxon>Eubacteriales</taxon>
        <taxon>Oscillospiraceae</taxon>
        <taxon>Ructibacterium</taxon>
    </lineage>
</organism>
<feature type="transmembrane region" description="Helical" evidence="2">
    <location>
        <begin position="228"/>
        <end position="252"/>
    </location>
</feature>
<dbReference type="Pfam" id="PF13240">
    <property type="entry name" value="Zn_Ribbon_1"/>
    <property type="match status" value="1"/>
</dbReference>
<reference evidence="4" key="1">
    <citation type="submission" date="2020-10" db="EMBL/GenBank/DDBJ databases">
        <title>ChiBAC.</title>
        <authorList>
            <person name="Zenner C."/>
            <person name="Hitch T.C.A."/>
            <person name="Clavel T."/>
        </authorList>
    </citation>
    <scope>NUCLEOTIDE SEQUENCE</scope>
    <source>
        <strain evidence="4">DSM 107454</strain>
    </source>
</reference>
<dbReference type="Proteomes" id="UP000806542">
    <property type="component" value="Unassembled WGS sequence"/>
</dbReference>
<feature type="compositionally biased region" description="Polar residues" evidence="1">
    <location>
        <begin position="32"/>
        <end position="42"/>
    </location>
</feature>
<evidence type="ECO:0000256" key="1">
    <source>
        <dbReference type="SAM" id="MobiDB-lite"/>
    </source>
</evidence>
<feature type="transmembrane region" description="Helical" evidence="2">
    <location>
        <begin position="264"/>
        <end position="289"/>
    </location>
</feature>
<comment type="caution">
    <text evidence="4">The sequence shown here is derived from an EMBL/GenBank/DDBJ whole genome shotgun (WGS) entry which is preliminary data.</text>
</comment>
<sequence length="322" mass="34883">MFCRKCGSKLPDDARFCGHCGAPVKEFAASENTQQEFQQNVTPEAGQQGYTPEAGQQGYTQEAGQQGYTQEAGQQGYSQNYGGGFVPPYIVQETKPKKEKLETIGMTVSALVVVLLMFLPWISIPFGTFFVQGVISFSLFEIGDVSEALAQLGLLNNGSISVLFVFVLTGMILAIGLITAAWIGAWRKNTVLAALGIAGSVLGMVLTLVLQIYTIVLASNLNLMQDNISLTAVPGLTLAVFAVNLIFTILFLKNEKVLRRRLPVVLIGALASVGIMVAVTVLVLIIHFASGYMHTPRNHDQLPGIFDEWTETPDSSAPMQYR</sequence>
<keyword evidence="2" id="KW-0812">Transmembrane</keyword>
<accession>A0A9D5M1X2</accession>
<name>A0A9D5M1X2_9FIRM</name>
<proteinExistence type="predicted"/>
<gene>
    <name evidence="4" type="ORF">INF28_11550</name>
</gene>
<dbReference type="EMBL" id="JADCKB010000034">
    <property type="protein sequence ID" value="MBE5041092.1"/>
    <property type="molecule type" value="Genomic_DNA"/>
</dbReference>
<evidence type="ECO:0000313" key="5">
    <source>
        <dbReference type="Proteomes" id="UP000806542"/>
    </source>
</evidence>
<dbReference type="RefSeq" id="WP_226393627.1">
    <property type="nucleotide sequence ID" value="NZ_JADCKB010000034.1"/>
</dbReference>
<feature type="transmembrane region" description="Helical" evidence="2">
    <location>
        <begin position="107"/>
        <end position="140"/>
    </location>
</feature>
<keyword evidence="5" id="KW-1185">Reference proteome</keyword>
<evidence type="ECO:0000313" key="4">
    <source>
        <dbReference type="EMBL" id="MBE5041092.1"/>
    </source>
</evidence>
<dbReference type="InterPro" id="IPR026870">
    <property type="entry name" value="Zinc_ribbon_dom"/>
</dbReference>
<feature type="transmembrane region" description="Helical" evidence="2">
    <location>
        <begin position="160"/>
        <end position="184"/>
    </location>
</feature>
<keyword evidence="2" id="KW-1133">Transmembrane helix</keyword>
<feature type="domain" description="Zinc-ribbon" evidence="3">
    <location>
        <begin position="2"/>
        <end position="24"/>
    </location>
</feature>
<keyword evidence="2" id="KW-0472">Membrane</keyword>
<feature type="transmembrane region" description="Helical" evidence="2">
    <location>
        <begin position="191"/>
        <end position="216"/>
    </location>
</feature>
<feature type="region of interest" description="Disordered" evidence="1">
    <location>
        <begin position="32"/>
        <end position="65"/>
    </location>
</feature>